<protein>
    <recommendedName>
        <fullName evidence="2">Peptidase S1 domain-containing protein</fullName>
    </recommendedName>
</protein>
<gene>
    <name evidence="3" type="primary">AUGUSTUS-3.0.2_33744</name>
    <name evidence="3" type="ORF">TcasGA2_TC033744</name>
</gene>
<feature type="signal peptide" evidence="1">
    <location>
        <begin position="1"/>
        <end position="16"/>
    </location>
</feature>
<evidence type="ECO:0000256" key="1">
    <source>
        <dbReference type="SAM" id="SignalP"/>
    </source>
</evidence>
<feature type="chain" id="PRO_5007299850" description="Peptidase S1 domain-containing protein" evidence="1">
    <location>
        <begin position="17"/>
        <end position="245"/>
    </location>
</feature>
<dbReference type="GO" id="GO:0004252">
    <property type="term" value="F:serine-type endopeptidase activity"/>
    <property type="evidence" value="ECO:0000318"/>
    <property type="project" value="GO_Central"/>
</dbReference>
<keyword evidence="4" id="KW-1185">Reference proteome</keyword>
<dbReference type="Proteomes" id="UP000007266">
    <property type="component" value="Linkage group 7"/>
</dbReference>
<dbReference type="SMART" id="SM00020">
    <property type="entry name" value="Tryp_SPc"/>
    <property type="match status" value="1"/>
</dbReference>
<dbReference type="InterPro" id="IPR043504">
    <property type="entry name" value="Peptidase_S1_PA_chymotrypsin"/>
</dbReference>
<sequence length="245" mass="27505">MMLLLTFFTLLKICLAAEVTWNEVRFVVSLNYKNYSDFCSGTFVRDRFTILTAASCFSVLGKNYDYKSIEVHVNSYPDKYLARYLAIHPKFSPNKPGLNDVALIALKPTFISLLMNYAPYNSIQLFNIATVNKYAVVFAVELDAGKGLVHKRMLTVVSSEEKFCKNTESTVCAKDSKPDQRCGKNFGGPVVDKASGNLVGIIAYKPKSKCSPDHAEGFVRLSNYIEWIDDTLSNLSSSFLNYLFE</sequence>
<evidence type="ECO:0000259" key="2">
    <source>
        <dbReference type="PROSITE" id="PS50240"/>
    </source>
</evidence>
<dbReference type="EMBL" id="KQ971354">
    <property type="protein sequence ID" value="KYB26476.1"/>
    <property type="molecule type" value="Genomic_DNA"/>
</dbReference>
<dbReference type="Gene3D" id="2.40.10.10">
    <property type="entry name" value="Trypsin-like serine proteases"/>
    <property type="match status" value="2"/>
</dbReference>
<reference evidence="3 4" key="2">
    <citation type="journal article" date="2010" name="Nucleic Acids Res.">
        <title>BeetleBase in 2010: revisions to provide comprehensive genomic information for Tribolium castaneum.</title>
        <authorList>
            <person name="Kim H.S."/>
            <person name="Murphy T."/>
            <person name="Xia J."/>
            <person name="Caragea D."/>
            <person name="Park Y."/>
            <person name="Beeman R.W."/>
            <person name="Lorenzen M.D."/>
            <person name="Butcher S."/>
            <person name="Manak J.R."/>
            <person name="Brown S.J."/>
        </authorList>
    </citation>
    <scope>GENOME REANNOTATION</scope>
    <source>
        <strain evidence="3 4">Georgia GA2</strain>
    </source>
</reference>
<evidence type="ECO:0000313" key="4">
    <source>
        <dbReference type="Proteomes" id="UP000007266"/>
    </source>
</evidence>
<name>A0A139WEW1_TRICA</name>
<dbReference type="InterPro" id="IPR001254">
    <property type="entry name" value="Trypsin_dom"/>
</dbReference>
<dbReference type="Pfam" id="PF00089">
    <property type="entry name" value="Trypsin"/>
    <property type="match status" value="1"/>
</dbReference>
<dbReference type="SUPFAM" id="SSF50494">
    <property type="entry name" value="Trypsin-like serine proteases"/>
    <property type="match status" value="1"/>
</dbReference>
<dbReference type="PROSITE" id="PS50240">
    <property type="entry name" value="TRYPSIN_DOM"/>
    <property type="match status" value="1"/>
</dbReference>
<dbReference type="eggNOG" id="KOG3627">
    <property type="taxonomic scope" value="Eukaryota"/>
</dbReference>
<dbReference type="InterPro" id="IPR051333">
    <property type="entry name" value="CLIP_Serine_Protease"/>
</dbReference>
<dbReference type="PANTHER" id="PTHR24260:SF145">
    <property type="entry name" value="FI17609P1-RELATED"/>
    <property type="match status" value="1"/>
</dbReference>
<keyword evidence="1" id="KW-0732">Signal</keyword>
<dbReference type="InterPro" id="IPR009003">
    <property type="entry name" value="Peptidase_S1_PA"/>
</dbReference>
<proteinExistence type="predicted"/>
<dbReference type="InParanoid" id="A0A139WEW1"/>
<dbReference type="AlphaFoldDB" id="A0A139WEW1"/>
<reference evidence="3 4" key="1">
    <citation type="journal article" date="2008" name="Nature">
        <title>The genome of the model beetle and pest Tribolium castaneum.</title>
        <authorList>
            <consortium name="Tribolium Genome Sequencing Consortium"/>
            <person name="Richards S."/>
            <person name="Gibbs R.A."/>
            <person name="Weinstock G.M."/>
            <person name="Brown S.J."/>
            <person name="Denell R."/>
            <person name="Beeman R.W."/>
            <person name="Gibbs R."/>
            <person name="Beeman R.W."/>
            <person name="Brown S.J."/>
            <person name="Bucher G."/>
            <person name="Friedrich M."/>
            <person name="Grimmelikhuijzen C.J."/>
            <person name="Klingler M."/>
            <person name="Lorenzen M."/>
            <person name="Richards S."/>
            <person name="Roth S."/>
            <person name="Schroder R."/>
            <person name="Tautz D."/>
            <person name="Zdobnov E.M."/>
            <person name="Muzny D."/>
            <person name="Gibbs R.A."/>
            <person name="Weinstock G.M."/>
            <person name="Attaway T."/>
            <person name="Bell S."/>
            <person name="Buhay C.J."/>
            <person name="Chandrabose M.N."/>
            <person name="Chavez D."/>
            <person name="Clerk-Blankenburg K.P."/>
            <person name="Cree A."/>
            <person name="Dao M."/>
            <person name="Davis C."/>
            <person name="Chacko J."/>
            <person name="Dinh H."/>
            <person name="Dugan-Rocha S."/>
            <person name="Fowler G."/>
            <person name="Garner T.T."/>
            <person name="Garnes J."/>
            <person name="Gnirke A."/>
            <person name="Hawes A."/>
            <person name="Hernandez J."/>
            <person name="Hines S."/>
            <person name="Holder M."/>
            <person name="Hume J."/>
            <person name="Jhangiani S.N."/>
            <person name="Joshi V."/>
            <person name="Khan Z.M."/>
            <person name="Jackson L."/>
            <person name="Kovar C."/>
            <person name="Kowis A."/>
            <person name="Lee S."/>
            <person name="Lewis L.R."/>
            <person name="Margolis J."/>
            <person name="Morgan M."/>
            <person name="Nazareth L.V."/>
            <person name="Nguyen N."/>
            <person name="Okwuonu G."/>
            <person name="Parker D."/>
            <person name="Richards S."/>
            <person name="Ruiz S.J."/>
            <person name="Santibanez J."/>
            <person name="Savard J."/>
            <person name="Scherer S.E."/>
            <person name="Schneider B."/>
            <person name="Sodergren E."/>
            <person name="Tautz D."/>
            <person name="Vattahil S."/>
            <person name="Villasana D."/>
            <person name="White C.S."/>
            <person name="Wright R."/>
            <person name="Park Y."/>
            <person name="Beeman R.W."/>
            <person name="Lord J."/>
            <person name="Oppert B."/>
            <person name="Lorenzen M."/>
            <person name="Brown S."/>
            <person name="Wang L."/>
            <person name="Savard J."/>
            <person name="Tautz D."/>
            <person name="Richards S."/>
            <person name="Weinstock G."/>
            <person name="Gibbs R.A."/>
            <person name="Liu Y."/>
            <person name="Worley K."/>
            <person name="Weinstock G."/>
            <person name="Elsik C.G."/>
            <person name="Reese J.T."/>
            <person name="Elhaik E."/>
            <person name="Landan G."/>
            <person name="Graur D."/>
            <person name="Arensburger P."/>
            <person name="Atkinson P."/>
            <person name="Beeman R.W."/>
            <person name="Beidler J."/>
            <person name="Brown S.J."/>
            <person name="Demuth J.P."/>
            <person name="Drury D.W."/>
            <person name="Du Y.Z."/>
            <person name="Fujiwara H."/>
            <person name="Lorenzen M."/>
            <person name="Maselli V."/>
            <person name="Osanai M."/>
            <person name="Park Y."/>
            <person name="Robertson H.M."/>
            <person name="Tu Z."/>
            <person name="Wang J.J."/>
            <person name="Wang S."/>
            <person name="Richards S."/>
            <person name="Song H."/>
            <person name="Zhang L."/>
            <person name="Sodergren E."/>
            <person name="Werner D."/>
            <person name="Stanke M."/>
            <person name="Morgenstern B."/>
            <person name="Solovyev V."/>
            <person name="Kosarev P."/>
            <person name="Brown G."/>
            <person name="Chen H.C."/>
            <person name="Ermolaeva O."/>
            <person name="Hlavina W."/>
            <person name="Kapustin Y."/>
            <person name="Kiryutin B."/>
            <person name="Kitts P."/>
            <person name="Maglott D."/>
            <person name="Pruitt K."/>
            <person name="Sapojnikov V."/>
            <person name="Souvorov A."/>
            <person name="Mackey A.J."/>
            <person name="Waterhouse R.M."/>
            <person name="Wyder S."/>
            <person name="Zdobnov E.M."/>
            <person name="Zdobnov E.M."/>
            <person name="Wyder S."/>
            <person name="Kriventseva E.V."/>
            <person name="Kadowaki T."/>
            <person name="Bork P."/>
            <person name="Aranda M."/>
            <person name="Bao R."/>
            <person name="Beermann A."/>
            <person name="Berns N."/>
            <person name="Bolognesi R."/>
            <person name="Bonneton F."/>
            <person name="Bopp D."/>
            <person name="Brown S.J."/>
            <person name="Bucher G."/>
            <person name="Butts T."/>
            <person name="Chaumot A."/>
            <person name="Denell R.E."/>
            <person name="Ferrier D.E."/>
            <person name="Friedrich M."/>
            <person name="Gordon C.M."/>
            <person name="Jindra M."/>
            <person name="Klingler M."/>
            <person name="Lan Q."/>
            <person name="Lattorff H.M."/>
            <person name="Laudet V."/>
            <person name="von Levetsow C."/>
            <person name="Liu Z."/>
            <person name="Lutz R."/>
            <person name="Lynch J.A."/>
            <person name="da Fonseca R.N."/>
            <person name="Posnien N."/>
            <person name="Reuter R."/>
            <person name="Roth S."/>
            <person name="Savard J."/>
            <person name="Schinko J.B."/>
            <person name="Schmitt C."/>
            <person name="Schoppmeier M."/>
            <person name="Schroder R."/>
            <person name="Shippy T.D."/>
            <person name="Simonnet F."/>
            <person name="Marques-Souza H."/>
            <person name="Tautz D."/>
            <person name="Tomoyasu Y."/>
            <person name="Trauner J."/>
            <person name="Van der Zee M."/>
            <person name="Vervoort M."/>
            <person name="Wittkopp N."/>
            <person name="Wimmer E.A."/>
            <person name="Yang X."/>
            <person name="Jones A.K."/>
            <person name="Sattelle D.B."/>
            <person name="Ebert P.R."/>
            <person name="Nelson D."/>
            <person name="Scott J.G."/>
            <person name="Beeman R.W."/>
            <person name="Muthukrishnan S."/>
            <person name="Kramer K.J."/>
            <person name="Arakane Y."/>
            <person name="Beeman R.W."/>
            <person name="Zhu Q."/>
            <person name="Hogenkamp D."/>
            <person name="Dixit R."/>
            <person name="Oppert B."/>
            <person name="Jiang H."/>
            <person name="Zou Z."/>
            <person name="Marshall J."/>
            <person name="Elpidina E."/>
            <person name="Vinokurov K."/>
            <person name="Oppert C."/>
            <person name="Zou Z."/>
            <person name="Evans J."/>
            <person name="Lu Z."/>
            <person name="Zhao P."/>
            <person name="Sumathipala N."/>
            <person name="Altincicek B."/>
            <person name="Vilcinskas A."/>
            <person name="Williams M."/>
            <person name="Hultmark D."/>
            <person name="Hetru C."/>
            <person name="Jiang H."/>
            <person name="Grimmelikhuijzen C.J."/>
            <person name="Hauser F."/>
            <person name="Cazzamali G."/>
            <person name="Williamson M."/>
            <person name="Park Y."/>
            <person name="Li B."/>
            <person name="Tanaka Y."/>
            <person name="Predel R."/>
            <person name="Neupert S."/>
            <person name="Schachtner J."/>
            <person name="Verleyen P."/>
            <person name="Raible F."/>
            <person name="Bork P."/>
            <person name="Friedrich M."/>
            <person name="Walden K.K."/>
            <person name="Robertson H.M."/>
            <person name="Angeli S."/>
            <person name="Foret S."/>
            <person name="Bucher G."/>
            <person name="Schuetz S."/>
            <person name="Maleszka R."/>
            <person name="Wimmer E.A."/>
            <person name="Beeman R.W."/>
            <person name="Lorenzen M."/>
            <person name="Tomoyasu Y."/>
            <person name="Miller S.C."/>
            <person name="Grossmann D."/>
            <person name="Bucher G."/>
        </authorList>
    </citation>
    <scope>NUCLEOTIDE SEQUENCE [LARGE SCALE GENOMIC DNA]</scope>
    <source>
        <strain evidence="3 4">Georgia GA2</strain>
    </source>
</reference>
<feature type="domain" description="Peptidase S1" evidence="2">
    <location>
        <begin position="13"/>
        <end position="233"/>
    </location>
</feature>
<organism evidence="3 4">
    <name type="scientific">Tribolium castaneum</name>
    <name type="common">Red flour beetle</name>
    <dbReference type="NCBI Taxonomy" id="7070"/>
    <lineage>
        <taxon>Eukaryota</taxon>
        <taxon>Metazoa</taxon>
        <taxon>Ecdysozoa</taxon>
        <taxon>Arthropoda</taxon>
        <taxon>Hexapoda</taxon>
        <taxon>Insecta</taxon>
        <taxon>Pterygota</taxon>
        <taxon>Neoptera</taxon>
        <taxon>Endopterygota</taxon>
        <taxon>Coleoptera</taxon>
        <taxon>Polyphaga</taxon>
        <taxon>Cucujiformia</taxon>
        <taxon>Tenebrionidae</taxon>
        <taxon>Tenebrionidae incertae sedis</taxon>
        <taxon>Tribolium</taxon>
    </lineage>
</organism>
<accession>A0A139WEW1</accession>
<dbReference type="PANTHER" id="PTHR24260">
    <property type="match status" value="1"/>
</dbReference>
<evidence type="ECO:0000313" key="3">
    <source>
        <dbReference type="EMBL" id="KYB26476.1"/>
    </source>
</evidence>
<dbReference type="GO" id="GO:0006508">
    <property type="term" value="P:proteolysis"/>
    <property type="evidence" value="ECO:0000318"/>
    <property type="project" value="GO_Central"/>
</dbReference>